<dbReference type="InterPro" id="IPR010982">
    <property type="entry name" value="Lambda_DNA-bd_dom_sf"/>
</dbReference>
<dbReference type="PROSITE" id="PS50943">
    <property type="entry name" value="HTH_CROC1"/>
    <property type="match status" value="1"/>
</dbReference>
<sequence>MKSMNMRDWILSLPGSPLPTQAATAAGIDISTISRQLKRNHISAENVIKLCKTFGKSPIDGLIETGYLSPTDAQEISISSALRDATNRQLAAEVTRRMDIGLEASEKLSEE</sequence>
<feature type="domain" description="HTH cro/C1-type" evidence="1">
    <location>
        <begin position="20"/>
        <end position="62"/>
    </location>
</feature>
<evidence type="ECO:0000259" key="1">
    <source>
        <dbReference type="PROSITE" id="PS50943"/>
    </source>
</evidence>
<dbReference type="InterPro" id="IPR001387">
    <property type="entry name" value="Cro/C1-type_HTH"/>
</dbReference>
<protein>
    <submittedName>
        <fullName evidence="2">DNA-binding protein</fullName>
    </submittedName>
</protein>
<proteinExistence type="predicted"/>
<dbReference type="GO" id="GO:0003677">
    <property type="term" value="F:DNA binding"/>
    <property type="evidence" value="ECO:0007669"/>
    <property type="project" value="UniProtKB-KW"/>
</dbReference>
<dbReference type="Gene3D" id="1.10.260.40">
    <property type="entry name" value="lambda repressor-like DNA-binding domains"/>
    <property type="match status" value="1"/>
</dbReference>
<gene>
    <name evidence="2" type="ORF">NCTC10254_01589</name>
</gene>
<dbReference type="Proteomes" id="UP000249886">
    <property type="component" value="Unassembled WGS sequence"/>
</dbReference>
<dbReference type="AlphaFoldDB" id="A0A6H9XR07"/>
<evidence type="ECO:0000313" key="2">
    <source>
        <dbReference type="EMBL" id="SPW28643.1"/>
    </source>
</evidence>
<keyword evidence="2" id="KW-0238">DNA-binding</keyword>
<dbReference type="EMBL" id="UARK01000011">
    <property type="protein sequence ID" value="SPW28643.1"/>
    <property type="molecule type" value="Genomic_DNA"/>
</dbReference>
<comment type="caution">
    <text evidence="2">The sequence shown here is derived from an EMBL/GenBank/DDBJ whole genome shotgun (WGS) entry which is preliminary data.</text>
</comment>
<organism evidence="2 3">
    <name type="scientific">Corynebacterium matruchotii</name>
    <dbReference type="NCBI Taxonomy" id="43768"/>
    <lineage>
        <taxon>Bacteria</taxon>
        <taxon>Bacillati</taxon>
        <taxon>Actinomycetota</taxon>
        <taxon>Actinomycetes</taxon>
        <taxon>Mycobacteriales</taxon>
        <taxon>Corynebacteriaceae</taxon>
        <taxon>Corynebacterium</taxon>
    </lineage>
</organism>
<accession>A0A6H9XR07</accession>
<reference evidence="2 3" key="1">
    <citation type="submission" date="2018-06" db="EMBL/GenBank/DDBJ databases">
        <authorList>
            <consortium name="Pathogen Informatics"/>
            <person name="Doyle S."/>
        </authorList>
    </citation>
    <scope>NUCLEOTIDE SEQUENCE [LARGE SCALE GENOMIC DNA]</scope>
    <source>
        <strain evidence="2 3">NCTC10254</strain>
    </source>
</reference>
<evidence type="ECO:0000313" key="3">
    <source>
        <dbReference type="Proteomes" id="UP000249886"/>
    </source>
</evidence>
<name>A0A6H9XR07_9CORY</name>